<reference evidence="1" key="2">
    <citation type="submission" date="2020-09" db="EMBL/GenBank/DDBJ databases">
        <authorList>
            <person name="Sun Q."/>
            <person name="Zhou Y."/>
        </authorList>
    </citation>
    <scope>NUCLEOTIDE SEQUENCE</scope>
    <source>
        <strain evidence="1">CGMCC 1.15178</strain>
    </source>
</reference>
<evidence type="ECO:0000313" key="2">
    <source>
        <dbReference type="Proteomes" id="UP000612456"/>
    </source>
</evidence>
<name>A0A916YIV4_9BACL</name>
<proteinExistence type="predicted"/>
<dbReference type="Proteomes" id="UP000612456">
    <property type="component" value="Unassembled WGS sequence"/>
</dbReference>
<dbReference type="AlphaFoldDB" id="A0A916YIV4"/>
<reference evidence="1" key="1">
    <citation type="journal article" date="2014" name="Int. J. Syst. Evol. Microbiol.">
        <title>Complete genome sequence of Corynebacterium casei LMG S-19264T (=DSM 44701T), isolated from a smear-ripened cheese.</title>
        <authorList>
            <consortium name="US DOE Joint Genome Institute (JGI-PGF)"/>
            <person name="Walter F."/>
            <person name="Albersmeier A."/>
            <person name="Kalinowski J."/>
            <person name="Ruckert C."/>
        </authorList>
    </citation>
    <scope>NUCLEOTIDE SEQUENCE</scope>
    <source>
        <strain evidence="1">CGMCC 1.15178</strain>
    </source>
</reference>
<organism evidence="1 2">
    <name type="scientific">Paenibacillus nasutitermitis</name>
    <dbReference type="NCBI Taxonomy" id="1652958"/>
    <lineage>
        <taxon>Bacteria</taxon>
        <taxon>Bacillati</taxon>
        <taxon>Bacillota</taxon>
        <taxon>Bacilli</taxon>
        <taxon>Bacillales</taxon>
        <taxon>Paenibacillaceae</taxon>
        <taxon>Paenibacillus</taxon>
    </lineage>
</organism>
<evidence type="ECO:0008006" key="3">
    <source>
        <dbReference type="Google" id="ProtNLM"/>
    </source>
</evidence>
<dbReference type="EMBL" id="BMHP01000001">
    <property type="protein sequence ID" value="GGD47527.1"/>
    <property type="molecule type" value="Genomic_DNA"/>
</dbReference>
<accession>A0A916YIV4</accession>
<keyword evidence="2" id="KW-1185">Reference proteome</keyword>
<evidence type="ECO:0000313" key="1">
    <source>
        <dbReference type="EMBL" id="GGD47527.1"/>
    </source>
</evidence>
<dbReference type="RefSeq" id="WP_308422766.1">
    <property type="nucleotide sequence ID" value="NZ_BMHP01000001.1"/>
</dbReference>
<sequence length="91" mass="10621">MNDVIVEQKLDIGSIRLYYEYLGENNDKPTVVFDSGYAWSFANWNPIRDGVSKLAKMFVYNRAGIGESEKDNRPRHSIQNFSWTILWRGKC</sequence>
<dbReference type="InterPro" id="IPR029058">
    <property type="entry name" value="AB_hydrolase_fold"/>
</dbReference>
<comment type="caution">
    <text evidence="1">The sequence shown here is derived from an EMBL/GenBank/DDBJ whole genome shotgun (WGS) entry which is preliminary data.</text>
</comment>
<gene>
    <name evidence="1" type="ORF">GCM10010911_01290</name>
</gene>
<dbReference type="SUPFAM" id="SSF53474">
    <property type="entry name" value="alpha/beta-Hydrolases"/>
    <property type="match status" value="1"/>
</dbReference>
<protein>
    <recommendedName>
        <fullName evidence="3">Alpha/beta hydrolase</fullName>
    </recommendedName>
</protein>
<dbReference type="Gene3D" id="3.40.50.1820">
    <property type="entry name" value="alpha/beta hydrolase"/>
    <property type="match status" value="1"/>
</dbReference>